<keyword evidence="2" id="KW-1185">Reference proteome</keyword>
<protein>
    <submittedName>
        <fullName evidence="1">Uncharacterized protein</fullName>
    </submittedName>
</protein>
<evidence type="ECO:0000313" key="1">
    <source>
        <dbReference type="EMBL" id="KAJ7537537.1"/>
    </source>
</evidence>
<proteinExistence type="predicted"/>
<sequence length="822" mass="92369">MKSAERMSVLFNIDDKEVKTRKQRRKEARQAKMQQRLHSWTSHQAIKRRSIDAKASVTHSHGTTKETLCEQEIEKEGIETITSLPKKSKKRKARKAGTRFQHFLEMDRSKESVSAKEDLRLEQKFAKRLKVKGGKLRDASDGLSDLLAGIGSSSTDVDDDNDHFKDQLAPASATKEERNLRIASKSSVGAIKEGSPASAKKKRKLNMASKSSDGAVKEDLHHIAQQQESSQGTFKKLETTNIYIGNSEGNEHGKKLKCNELSGSHNIHHTGSNMDVTEDLVEKRRVAEKYVPPHLRGGSGSAEHIRVQRQIRGLLNRLSEVNVESITSDVSDAIQAHGRRLVGQIVTTEIMGACCRGPRGNEQYAAVFAAFVAGITSLVGMDFGANFVAALASSLEEEYGKKDGLAVRNLTLLISFLYTFSLLASDMIFDLLGQLSRRFEELDVATILQLLQTCGIGLRNQDPSTMKEFIMTIQQRSIELKESFSSLSDEKTEGINKRVKFMLEAICEIKNNKRRSKDEPAHHARLKKWLQKLRVEDVQLRSVSWKTLIDPEKKGQWWLPGSSKDTDVDHVTDIVDAMDTGAAEAEKMLKLAVSQRMNTDARRAIFCIIMTGEDYIDAFEKLLRMKLPGKQDREIIRVILECCLQEIVFNKYYVLLTSKLCQHDKNHKFTLQYSLWDLFKQLDSMELRRSANLARMLAELVGSFTLSLAVLKAVDFTSARLLTSKVILHFQIFFKILLVEYSDEVTWGVFTRIAGPPELATLRDGLALFLHQHVQQDPFLQEKIESEGHSLARGEVSLSKKCRLVKKALSNTAGIGLNSGVL</sequence>
<organism evidence="1 2">
    <name type="scientific">Diphasiastrum complanatum</name>
    <name type="common">Issler's clubmoss</name>
    <name type="synonym">Lycopodium complanatum</name>
    <dbReference type="NCBI Taxonomy" id="34168"/>
    <lineage>
        <taxon>Eukaryota</taxon>
        <taxon>Viridiplantae</taxon>
        <taxon>Streptophyta</taxon>
        <taxon>Embryophyta</taxon>
        <taxon>Tracheophyta</taxon>
        <taxon>Lycopodiopsida</taxon>
        <taxon>Lycopodiales</taxon>
        <taxon>Lycopodiaceae</taxon>
        <taxon>Lycopodioideae</taxon>
        <taxon>Diphasiastrum</taxon>
    </lineage>
</organism>
<accession>A0ACC2C684</accession>
<comment type="caution">
    <text evidence="1">The sequence shown here is derived from an EMBL/GenBank/DDBJ whole genome shotgun (WGS) entry which is preliminary data.</text>
</comment>
<dbReference type="EMBL" id="CM055102">
    <property type="protein sequence ID" value="KAJ7537537.1"/>
    <property type="molecule type" value="Genomic_DNA"/>
</dbReference>
<name>A0ACC2C684_DIPCM</name>
<dbReference type="Proteomes" id="UP001162992">
    <property type="component" value="Chromosome 11"/>
</dbReference>
<evidence type="ECO:0000313" key="2">
    <source>
        <dbReference type="Proteomes" id="UP001162992"/>
    </source>
</evidence>
<gene>
    <name evidence="1" type="ORF">O6H91_11G010400</name>
</gene>
<reference evidence="2" key="1">
    <citation type="journal article" date="2024" name="Proc. Natl. Acad. Sci. U.S.A.">
        <title>Extraordinary preservation of gene collinearity over three hundred million years revealed in homosporous lycophytes.</title>
        <authorList>
            <person name="Li C."/>
            <person name="Wickell D."/>
            <person name="Kuo L.Y."/>
            <person name="Chen X."/>
            <person name="Nie B."/>
            <person name="Liao X."/>
            <person name="Peng D."/>
            <person name="Ji J."/>
            <person name="Jenkins J."/>
            <person name="Williams M."/>
            <person name="Shu S."/>
            <person name="Plott C."/>
            <person name="Barry K."/>
            <person name="Rajasekar S."/>
            <person name="Grimwood J."/>
            <person name="Han X."/>
            <person name="Sun S."/>
            <person name="Hou Z."/>
            <person name="He W."/>
            <person name="Dai G."/>
            <person name="Sun C."/>
            <person name="Schmutz J."/>
            <person name="Leebens-Mack J.H."/>
            <person name="Li F.W."/>
            <person name="Wang L."/>
        </authorList>
    </citation>
    <scope>NUCLEOTIDE SEQUENCE [LARGE SCALE GENOMIC DNA]</scope>
    <source>
        <strain evidence="2">cv. PW_Plant_1</strain>
    </source>
</reference>